<dbReference type="InterPro" id="IPR018490">
    <property type="entry name" value="cNMP-bd_dom_sf"/>
</dbReference>
<dbReference type="InterPro" id="IPR050503">
    <property type="entry name" value="cAMP-dep_PK_reg_su-like"/>
</dbReference>
<dbReference type="RefSeq" id="WP_261196815.1">
    <property type="nucleotide sequence ID" value="NZ_JAMXFA010000010.1"/>
</dbReference>
<dbReference type="InterPro" id="IPR000595">
    <property type="entry name" value="cNMP-bd_dom"/>
</dbReference>
<dbReference type="Gene3D" id="2.60.120.10">
    <property type="entry name" value="Jelly Rolls"/>
    <property type="match status" value="1"/>
</dbReference>
<dbReference type="PANTHER" id="PTHR11635">
    <property type="entry name" value="CAMP-DEPENDENT PROTEIN KINASE REGULATORY CHAIN"/>
    <property type="match status" value="1"/>
</dbReference>
<dbReference type="InterPro" id="IPR045641">
    <property type="entry name" value="SrpI-like"/>
</dbReference>
<dbReference type="EMBL" id="JAMXFA010000010">
    <property type="protein sequence ID" value="MCT7977930.1"/>
    <property type="molecule type" value="Genomic_DNA"/>
</dbReference>
<dbReference type="Proteomes" id="UP001525961">
    <property type="component" value="Unassembled WGS sequence"/>
</dbReference>
<dbReference type="PROSITE" id="PS50042">
    <property type="entry name" value="CNMP_BINDING_3"/>
    <property type="match status" value="1"/>
</dbReference>
<evidence type="ECO:0000313" key="3">
    <source>
        <dbReference type="Proteomes" id="UP001525961"/>
    </source>
</evidence>
<evidence type="ECO:0000259" key="1">
    <source>
        <dbReference type="PROSITE" id="PS50042"/>
    </source>
</evidence>
<dbReference type="SMART" id="SM00100">
    <property type="entry name" value="cNMP"/>
    <property type="match status" value="1"/>
</dbReference>
<dbReference type="NCBIfam" id="NF041163">
    <property type="entry name" value="encap_f2b"/>
    <property type="match status" value="1"/>
</dbReference>
<proteinExistence type="predicted"/>
<dbReference type="InterPro" id="IPR049822">
    <property type="entry name" value="Encap_f2a"/>
</dbReference>
<dbReference type="InterPro" id="IPR049817">
    <property type="entry name" value="Encap_f2b"/>
</dbReference>
<protein>
    <submittedName>
        <fullName evidence="2">Cyclic nucleotide-binding domain-containing protein</fullName>
    </submittedName>
</protein>
<accession>A0ABT2N971</accession>
<dbReference type="Pfam" id="PF00027">
    <property type="entry name" value="cNMP_binding"/>
    <property type="match status" value="1"/>
</dbReference>
<dbReference type="PROSITE" id="PS00888">
    <property type="entry name" value="CNMP_BINDING_1"/>
    <property type="match status" value="1"/>
</dbReference>
<name>A0ABT2N971_9CYAN</name>
<dbReference type="InterPro" id="IPR014710">
    <property type="entry name" value="RmlC-like_jellyroll"/>
</dbReference>
<comment type="caution">
    <text evidence="2">The sequence shown here is derived from an EMBL/GenBank/DDBJ whole genome shotgun (WGS) entry which is preliminary data.</text>
</comment>
<dbReference type="InterPro" id="IPR018488">
    <property type="entry name" value="cNMP-bd_CS"/>
</dbReference>
<evidence type="ECO:0000313" key="2">
    <source>
        <dbReference type="EMBL" id="MCT7977930.1"/>
    </source>
</evidence>
<dbReference type="SUPFAM" id="SSF51206">
    <property type="entry name" value="cAMP-binding domain-like"/>
    <property type="match status" value="1"/>
</dbReference>
<dbReference type="CDD" id="cd00038">
    <property type="entry name" value="CAP_ED"/>
    <property type="match status" value="1"/>
</dbReference>
<gene>
    <name evidence="2" type="ORF">NG792_09455</name>
</gene>
<keyword evidence="3" id="KW-1185">Reference proteome</keyword>
<feature type="domain" description="Cyclic nucleotide-binding" evidence="1">
    <location>
        <begin position="105"/>
        <end position="208"/>
    </location>
</feature>
<dbReference type="PANTHER" id="PTHR11635:SF152">
    <property type="entry name" value="CAMP-DEPENDENT PROTEIN KINASE TYPE I REGULATORY SUBUNIT-RELATED"/>
    <property type="match status" value="1"/>
</dbReference>
<reference evidence="2 3" key="1">
    <citation type="journal article" date="2022" name="Front. Microbiol.">
        <title>High genomic differentiation and limited gene flow indicate recent cryptic speciation within the genus Laspinema (cyanobacteria).</title>
        <authorList>
            <person name="Stanojkovic A."/>
            <person name="Skoupy S."/>
            <person name="Skaloud P."/>
            <person name="Dvorak P."/>
        </authorList>
    </citation>
    <scope>NUCLEOTIDE SEQUENCE [LARGE SCALE GENOMIC DNA]</scope>
    <source>
        <strain evidence="2 3">D3b</strain>
    </source>
</reference>
<dbReference type="Pfam" id="PF19307">
    <property type="entry name" value="SrpI-like"/>
    <property type="match status" value="1"/>
</dbReference>
<sequence>MTRSPINVTHDQRPMVTIKTNYNRSQQSLDTQAARNLATTTNTVPKTTLITPRWLLHFLPWVQVQSGTYRVNRTKIVLKQTPKVYVNNDNGQSTIAPEDLKALPLLSSLDLSYVAGLSSRLQQESFGLGHTVVSAGQSADKLYIIAQGKVEILATGDQGEPLRVGVLSAGDYFGEVGLYQDIPSDSTVRTLTPVRLLALSKSVIDEVVTQEEVKAGLALAIEKHLRLKASLNPYGEEPIALIAGYEGETEIPQGYVDYENDPREYELSVIQSILRVHTRVTDIYNEPIHQLREQLRLTVEGIKEQQEWEIINNPDYGLLNSVSPLHRVQPRYGPPTPDDFDALLSLVWKKPAFFLAHPRAIAAFGRECTRRGVPPATVNLFGSPFITWRGVPIIPSDKLEVTSRNQNILGPGKTNILLVRVGEKEQGVVGLHQIGVPGEQIPGLSVRLMGIDPQAIASYLVTLYSSAAVLTDDAIALLENVEVGYYHDYEYKRP</sequence>
<organism evidence="2 3">
    <name type="scientific">Laspinema olomoucense D3b</name>
    <dbReference type="NCBI Taxonomy" id="2953688"/>
    <lineage>
        <taxon>Bacteria</taxon>
        <taxon>Bacillati</taxon>
        <taxon>Cyanobacteriota</taxon>
        <taxon>Cyanophyceae</taxon>
        <taxon>Oscillatoriophycideae</taxon>
        <taxon>Oscillatoriales</taxon>
        <taxon>Laspinemataceae</taxon>
        <taxon>Laspinema</taxon>
        <taxon>Laspinema olomoucense</taxon>
    </lineage>
</organism>
<dbReference type="NCBIfam" id="NF041162">
    <property type="entry name" value="encap_f2a"/>
    <property type="match status" value="1"/>
</dbReference>